<protein>
    <submittedName>
        <fullName evidence="1">Uncharacterized protein</fullName>
    </submittedName>
</protein>
<name>A0A139PPT6_STROR</name>
<dbReference type="Proteomes" id="UP000070053">
    <property type="component" value="Unassembled WGS sequence"/>
</dbReference>
<comment type="caution">
    <text evidence="1">The sequence shown here is derived from an EMBL/GenBank/DDBJ whole genome shotgun (WGS) entry which is preliminary data.</text>
</comment>
<dbReference type="EMBL" id="LQZP01000126">
    <property type="protein sequence ID" value="KXT92328.1"/>
    <property type="molecule type" value="Genomic_DNA"/>
</dbReference>
<proteinExistence type="predicted"/>
<evidence type="ECO:0000313" key="1">
    <source>
        <dbReference type="EMBL" id="KXT92328.1"/>
    </source>
</evidence>
<organism evidence="1 2">
    <name type="scientific">Streptococcus oralis</name>
    <dbReference type="NCBI Taxonomy" id="1303"/>
    <lineage>
        <taxon>Bacteria</taxon>
        <taxon>Bacillati</taxon>
        <taxon>Bacillota</taxon>
        <taxon>Bacilli</taxon>
        <taxon>Lactobacillales</taxon>
        <taxon>Streptococcaceae</taxon>
        <taxon>Streptococcus</taxon>
    </lineage>
</organism>
<sequence length="40" mass="4654">MDVTLTSVGYFYMIGDFDAAIKEAYEALTNQKLKPKYRDF</sequence>
<accession>A0A139PPT6</accession>
<gene>
    <name evidence="1" type="ORF">SORDD21_00442</name>
</gene>
<dbReference type="AlphaFoldDB" id="A0A139PPT6"/>
<reference evidence="1 2" key="1">
    <citation type="submission" date="2016-01" db="EMBL/GenBank/DDBJ databases">
        <title>Highly variable Streptococcus oralis are common among viridans streptococci isolated from primates.</title>
        <authorList>
            <person name="Denapaite D."/>
            <person name="Rieger M."/>
            <person name="Koendgen S."/>
            <person name="Brueckner R."/>
            <person name="Ochigava I."/>
            <person name="Kappeler P."/>
            <person name="Maetz-Rensing K."/>
            <person name="Leendertz F."/>
            <person name="Hakenbeck R."/>
        </authorList>
    </citation>
    <scope>NUCLEOTIDE SEQUENCE [LARGE SCALE GENOMIC DNA]</scope>
    <source>
        <strain evidence="1 2">DD21</strain>
    </source>
</reference>
<dbReference type="PATRIC" id="fig|1303.81.peg.551"/>
<evidence type="ECO:0000313" key="2">
    <source>
        <dbReference type="Proteomes" id="UP000070053"/>
    </source>
</evidence>